<proteinExistence type="predicted"/>
<evidence type="ECO:0000313" key="3">
    <source>
        <dbReference type="EMBL" id="SEU40620.1"/>
    </source>
</evidence>
<comment type="caution">
    <text evidence="2">The sequence shown here is derived from an EMBL/GenBank/DDBJ whole genome shotgun (WGS) entry which is preliminary data.</text>
</comment>
<dbReference type="EMBL" id="FOIB01000015">
    <property type="protein sequence ID" value="SEU40620.1"/>
    <property type="molecule type" value="Genomic_DNA"/>
</dbReference>
<reference evidence="3 4" key="1">
    <citation type="submission" date="2016-10" db="EMBL/GenBank/DDBJ databases">
        <authorList>
            <person name="Varghese N."/>
            <person name="Submissions S."/>
        </authorList>
    </citation>
    <scope>NUCLEOTIDE SEQUENCE [LARGE SCALE GENOMIC DNA]</scope>
    <source>
        <strain evidence="3 4">DSM 16525</strain>
    </source>
</reference>
<sequence length="54" mass="5888">MTNESRRTTRPLDASRPIVPTFTRTLSDVKDGQSGHTRARATHVGIAETRGGHS</sequence>
<gene>
    <name evidence="2" type="ORF">MFU01_68620</name>
    <name evidence="3" type="ORF">SAMN05443572_115187</name>
</gene>
<keyword evidence="4" id="KW-1185">Reference proteome</keyword>
<accession>A0A511TCB1</accession>
<reference evidence="2 5" key="2">
    <citation type="submission" date="2019-07" db="EMBL/GenBank/DDBJ databases">
        <title>Whole genome shotgun sequence of Myxococcus fulvus NBRC 100333.</title>
        <authorList>
            <person name="Hosoyama A."/>
            <person name="Uohara A."/>
            <person name="Ohji S."/>
            <person name="Ichikawa N."/>
        </authorList>
    </citation>
    <scope>NUCLEOTIDE SEQUENCE [LARGE SCALE GENOMIC DNA]</scope>
    <source>
        <strain evidence="2 5">NBRC 100333</strain>
    </source>
</reference>
<protein>
    <submittedName>
        <fullName evidence="2">Uncharacterized protein</fullName>
    </submittedName>
</protein>
<evidence type="ECO:0000313" key="5">
    <source>
        <dbReference type="Proteomes" id="UP000321514"/>
    </source>
</evidence>
<evidence type="ECO:0000313" key="2">
    <source>
        <dbReference type="EMBL" id="GEN11825.1"/>
    </source>
</evidence>
<evidence type="ECO:0000256" key="1">
    <source>
        <dbReference type="SAM" id="MobiDB-lite"/>
    </source>
</evidence>
<dbReference type="RefSeq" id="WP_170300527.1">
    <property type="nucleotide sequence ID" value="NZ_BJXR01000049.1"/>
</dbReference>
<organism evidence="2 5">
    <name type="scientific">Myxococcus fulvus</name>
    <dbReference type="NCBI Taxonomy" id="33"/>
    <lineage>
        <taxon>Bacteria</taxon>
        <taxon>Pseudomonadati</taxon>
        <taxon>Myxococcota</taxon>
        <taxon>Myxococcia</taxon>
        <taxon>Myxococcales</taxon>
        <taxon>Cystobacterineae</taxon>
        <taxon>Myxococcaceae</taxon>
        <taxon>Myxococcus</taxon>
    </lineage>
</organism>
<feature type="region of interest" description="Disordered" evidence="1">
    <location>
        <begin position="27"/>
        <end position="54"/>
    </location>
</feature>
<evidence type="ECO:0000313" key="4">
    <source>
        <dbReference type="Proteomes" id="UP000183760"/>
    </source>
</evidence>
<dbReference type="Proteomes" id="UP000321514">
    <property type="component" value="Unassembled WGS sequence"/>
</dbReference>
<dbReference type="EMBL" id="BJXR01000049">
    <property type="protein sequence ID" value="GEN11825.1"/>
    <property type="molecule type" value="Genomic_DNA"/>
</dbReference>
<dbReference type="Proteomes" id="UP000183760">
    <property type="component" value="Unassembled WGS sequence"/>
</dbReference>
<name>A0A511TCB1_MYXFU</name>
<dbReference type="AlphaFoldDB" id="A0A511TCB1"/>